<keyword evidence="10" id="KW-1185">Reference proteome</keyword>
<evidence type="ECO:0000256" key="1">
    <source>
        <dbReference type="ARBA" id="ARBA00001913"/>
    </source>
</evidence>
<dbReference type="PANTHER" id="PTHR42693">
    <property type="entry name" value="ARYLSULFATASE FAMILY MEMBER"/>
    <property type="match status" value="1"/>
</dbReference>
<evidence type="ECO:0000313" key="10">
    <source>
        <dbReference type="Proteomes" id="UP000366872"/>
    </source>
</evidence>
<dbReference type="SUPFAM" id="SSF53649">
    <property type="entry name" value="Alkaline phosphatase-like"/>
    <property type="match status" value="1"/>
</dbReference>
<evidence type="ECO:0000256" key="2">
    <source>
        <dbReference type="ARBA" id="ARBA00008779"/>
    </source>
</evidence>
<keyword evidence="6" id="KW-0106">Calcium</keyword>
<evidence type="ECO:0000259" key="8">
    <source>
        <dbReference type="Pfam" id="PF00884"/>
    </source>
</evidence>
<dbReference type="RefSeq" id="WP_136080810.1">
    <property type="nucleotide sequence ID" value="NZ_CAAHFG010000002.1"/>
</dbReference>
<evidence type="ECO:0000256" key="5">
    <source>
        <dbReference type="ARBA" id="ARBA00022801"/>
    </source>
</evidence>
<dbReference type="Pfam" id="PF00884">
    <property type="entry name" value="Sulfatase"/>
    <property type="match status" value="1"/>
</dbReference>
<feature type="compositionally biased region" description="Basic residues" evidence="7">
    <location>
        <begin position="469"/>
        <end position="480"/>
    </location>
</feature>
<organism evidence="9 10">
    <name type="scientific">Pontiella desulfatans</name>
    <dbReference type="NCBI Taxonomy" id="2750659"/>
    <lineage>
        <taxon>Bacteria</taxon>
        <taxon>Pseudomonadati</taxon>
        <taxon>Kiritimatiellota</taxon>
        <taxon>Kiritimatiellia</taxon>
        <taxon>Kiritimatiellales</taxon>
        <taxon>Pontiellaceae</taxon>
        <taxon>Pontiella</taxon>
    </lineage>
</organism>
<evidence type="ECO:0000256" key="7">
    <source>
        <dbReference type="SAM" id="MobiDB-lite"/>
    </source>
</evidence>
<feature type="domain" description="Sulfatase N-terminal" evidence="8">
    <location>
        <begin position="30"/>
        <end position="352"/>
    </location>
</feature>
<keyword evidence="5" id="KW-0378">Hydrolase</keyword>
<dbReference type="GO" id="GO:0004065">
    <property type="term" value="F:arylsulfatase activity"/>
    <property type="evidence" value="ECO:0007669"/>
    <property type="project" value="TreeGrafter"/>
</dbReference>
<dbReference type="InterPro" id="IPR050738">
    <property type="entry name" value="Sulfatase"/>
</dbReference>
<dbReference type="Gene3D" id="3.30.1120.10">
    <property type="match status" value="1"/>
</dbReference>
<feature type="region of interest" description="Disordered" evidence="7">
    <location>
        <begin position="448"/>
        <end position="480"/>
    </location>
</feature>
<dbReference type="AlphaFoldDB" id="A0A6C2U5P0"/>
<dbReference type="InterPro" id="IPR017850">
    <property type="entry name" value="Alkaline_phosphatase_core_sf"/>
</dbReference>
<evidence type="ECO:0000256" key="6">
    <source>
        <dbReference type="ARBA" id="ARBA00022837"/>
    </source>
</evidence>
<keyword evidence="4" id="KW-0732">Signal</keyword>
<gene>
    <name evidence="9" type="primary">atsA_198</name>
    <name evidence="9" type="ORF">PDESU_03807</name>
</gene>
<protein>
    <submittedName>
        <fullName evidence="9">Arylsulfatase</fullName>
    </submittedName>
</protein>
<name>A0A6C2U5P0_PONDE</name>
<comment type="cofactor">
    <cofactor evidence="1">
        <name>Ca(2+)</name>
        <dbReference type="ChEBI" id="CHEBI:29108"/>
    </cofactor>
</comment>
<evidence type="ECO:0000256" key="4">
    <source>
        <dbReference type="ARBA" id="ARBA00022729"/>
    </source>
</evidence>
<dbReference type="InterPro" id="IPR000917">
    <property type="entry name" value="Sulfatase_N"/>
</dbReference>
<dbReference type="CDD" id="cd16144">
    <property type="entry name" value="ARS_like"/>
    <property type="match status" value="1"/>
</dbReference>
<reference evidence="9 10" key="1">
    <citation type="submission" date="2019-04" db="EMBL/GenBank/DDBJ databases">
        <authorList>
            <person name="Van Vliet M D."/>
        </authorList>
    </citation>
    <scope>NUCLEOTIDE SEQUENCE [LARGE SCALE GENOMIC DNA]</scope>
    <source>
        <strain evidence="9 10">F1</strain>
    </source>
</reference>
<dbReference type="EMBL" id="CAAHFG010000002">
    <property type="protein sequence ID" value="VGO15225.1"/>
    <property type="molecule type" value="Genomic_DNA"/>
</dbReference>
<evidence type="ECO:0000313" key="9">
    <source>
        <dbReference type="EMBL" id="VGO15225.1"/>
    </source>
</evidence>
<dbReference type="Gene3D" id="3.40.720.10">
    <property type="entry name" value="Alkaline Phosphatase, subunit A"/>
    <property type="match status" value="1"/>
</dbReference>
<accession>A0A6C2U5P0</accession>
<proteinExistence type="inferred from homology"/>
<evidence type="ECO:0000256" key="3">
    <source>
        <dbReference type="ARBA" id="ARBA00022723"/>
    </source>
</evidence>
<sequence>MNRRAFIAFTAASTLINRQSAFGIRPAPKPNVVFILIDDLGWGDVGFMGNEFIETPNIDRIAKEGVVFTNAYCNAPNCAPTRACILTGQYTPRHGVYTVGESKRGDTRNKLIPIENTQRLPADSVTIAEALKTAGYTSACVGMWNLGRSREPESMPLAKGFDYAIEPKQLGFQHQMEGSDSRNSGGPALNYFEGEEYVTDRLTDKGIEFIEKNKGRPFLLYQAYHAVHRPYQPKPELVAKYKNKGNNPRGDLVEYAATVEAVDQNVGRLFAALEKNRLLENTVVFFFSDNGGDLGQKQGTNAPLKGGKGQLSEGGIRVPLAVRMPGSTLAQVCTTPVMSFDFYPTLLELAGAAPPKKHIVDGESLVHLLRGTGTLKRDALYWHFPCYLGKTSPCGAIRLGDYKLIEYFEDGRVELFNLKDDPGETSNLAREKIKVADELHQKLQAWRKAIHAPVPTEPNPDYAPSSSNRKGRGNGGKKTR</sequence>
<comment type="similarity">
    <text evidence="2">Belongs to the sulfatase family.</text>
</comment>
<dbReference type="Proteomes" id="UP000366872">
    <property type="component" value="Unassembled WGS sequence"/>
</dbReference>
<dbReference type="PANTHER" id="PTHR42693:SF42">
    <property type="entry name" value="ARYLSULFATASE G"/>
    <property type="match status" value="1"/>
</dbReference>
<keyword evidence="3" id="KW-0479">Metal-binding</keyword>
<dbReference type="GO" id="GO:0046872">
    <property type="term" value="F:metal ion binding"/>
    <property type="evidence" value="ECO:0007669"/>
    <property type="project" value="UniProtKB-KW"/>
</dbReference>